<proteinExistence type="predicted"/>
<reference evidence="2 3" key="1">
    <citation type="journal article" date="2006" name="Proc. Natl. Acad. Sci. U.S.A.">
        <title>Genomic analysis of the uncultivated marine crenarchaeote Cenarchaeum symbiosum.</title>
        <authorList>
            <person name="Hallam S.J."/>
            <person name="Konstantinidis K.T."/>
            <person name="Putnam N."/>
            <person name="Schleper C."/>
            <person name="Watanabe Y."/>
            <person name="Sugahara J."/>
            <person name="Preston C."/>
            <person name="de la Torre J."/>
            <person name="Richardson P.M."/>
            <person name="DeLong E.F."/>
        </authorList>
    </citation>
    <scope>NUCLEOTIDE SEQUENCE [LARGE SCALE GENOMIC DNA]</scope>
    <source>
        <strain evidence="3">A</strain>
    </source>
</reference>
<dbReference type="SUPFAM" id="SSF46785">
    <property type="entry name" value="Winged helix' DNA-binding domain"/>
    <property type="match status" value="1"/>
</dbReference>
<dbReference type="HOGENOM" id="CLU_159725_1_2_2"/>
<dbReference type="Proteomes" id="UP000000758">
    <property type="component" value="Chromosome"/>
</dbReference>
<dbReference type="Pfam" id="PF14947">
    <property type="entry name" value="HTH_45"/>
    <property type="match status" value="1"/>
</dbReference>
<dbReference type="EnsemblBacteria" id="ABK78495">
    <property type="protein sequence ID" value="ABK78495"/>
    <property type="gene ID" value="CENSYa_1886"/>
</dbReference>
<organism evidence="2 3">
    <name type="scientific">Cenarchaeum symbiosum (strain A)</name>
    <dbReference type="NCBI Taxonomy" id="414004"/>
    <lineage>
        <taxon>Archaea</taxon>
        <taxon>Nitrososphaerota</taxon>
        <taxon>Candidatus Cenarchaeales</taxon>
        <taxon>Candidatus Cenarchaeaceae</taxon>
        <taxon>Candidatus Cenarchaeum</taxon>
    </lineage>
</organism>
<dbReference type="AlphaFoldDB" id="A0RYS8"/>
<evidence type="ECO:0000313" key="2">
    <source>
        <dbReference type="EMBL" id="ABK78495.1"/>
    </source>
</evidence>
<dbReference type="InterPro" id="IPR036388">
    <property type="entry name" value="WH-like_DNA-bd_sf"/>
</dbReference>
<dbReference type="KEGG" id="csy:CENSYa_1886"/>
<evidence type="ECO:0000259" key="1">
    <source>
        <dbReference type="Pfam" id="PF14947"/>
    </source>
</evidence>
<protein>
    <recommendedName>
        <fullName evidence="1">ArnR1-like winged helix-turn-helix domain-containing protein</fullName>
    </recommendedName>
</protein>
<evidence type="ECO:0000313" key="3">
    <source>
        <dbReference type="Proteomes" id="UP000000758"/>
    </source>
</evidence>
<feature type="domain" description="ArnR1-like winged helix-turn-helix" evidence="1">
    <location>
        <begin position="23"/>
        <end position="104"/>
    </location>
</feature>
<dbReference type="InterPro" id="IPR038723">
    <property type="entry name" value="ArnR1-like_HTH"/>
</dbReference>
<accession>A0RYS8</accession>
<dbReference type="PATRIC" id="fig|414004.10.peg.1722"/>
<dbReference type="STRING" id="414004.CENSYa_1886"/>
<sequence length="111" mass="12909">MRFRKFLIKTADVYHAMSKQQYRSEMGIMGDILCVAMEGGRDGVIVSAISRKANLSHYAALDKCEKLVTAGLVDSVRRDRNRIYQITTKGLEFFKEFRRFQSLMESMNLRY</sequence>
<gene>
    <name evidence="2" type="ordered locus">CENSYa_1886</name>
</gene>
<dbReference type="Gene3D" id="1.10.10.10">
    <property type="entry name" value="Winged helix-like DNA-binding domain superfamily/Winged helix DNA-binding domain"/>
    <property type="match status" value="1"/>
</dbReference>
<dbReference type="InterPro" id="IPR036390">
    <property type="entry name" value="WH_DNA-bd_sf"/>
</dbReference>
<keyword evidence="3" id="KW-1185">Reference proteome</keyword>
<dbReference type="EMBL" id="DP000238">
    <property type="protein sequence ID" value="ABK78495.1"/>
    <property type="molecule type" value="Genomic_DNA"/>
</dbReference>
<name>A0RYS8_CENSY</name>